<reference evidence="8" key="1">
    <citation type="submission" date="2019-10" db="EMBL/GenBank/DDBJ databases">
        <authorList>
            <person name="Zhang R."/>
            <person name="Pan Y."/>
            <person name="Wang J."/>
            <person name="Ma R."/>
            <person name="Yu S."/>
        </authorList>
    </citation>
    <scope>NUCLEOTIDE SEQUENCE</scope>
    <source>
        <strain evidence="8">LA-IB0</strain>
        <tissue evidence="8">Leaf</tissue>
    </source>
</reference>
<dbReference type="InterPro" id="IPR040327">
    <property type="entry name" value="At5g14285-like"/>
</dbReference>
<keyword evidence="4 5" id="KW-0472">Membrane</keyword>
<dbReference type="Pfam" id="PF03798">
    <property type="entry name" value="TRAM_LAG1_CLN8"/>
    <property type="match status" value="1"/>
</dbReference>
<sequence length="205" mass="22892">MSLAHGTPALVLSIFSILKSQKSLSQLDFASPNTALQNSVLEYSIAYFLMDLLHYIILIPSDVLFIAHHLATLYVLMTCRYLFGHGAVAVLGILVLAEVTSTCQNTWSLARYRKVDSVKAASVFEYLSPIFYGYYSVVRGVLGPIFVYKIGLFYSSGLGNGVIPRWAWMSWIVVIVVGIGVSVLWVVHLWIDLCREIKKGVKKLR</sequence>
<proteinExistence type="predicted"/>
<feature type="transmembrane region" description="Helical" evidence="6">
    <location>
        <begin position="44"/>
        <end position="67"/>
    </location>
</feature>
<evidence type="ECO:0000256" key="5">
    <source>
        <dbReference type="PROSITE-ProRule" id="PRU00205"/>
    </source>
</evidence>
<name>A0AAV6WE38_9LAMI</name>
<keyword evidence="2 5" id="KW-0812">Transmembrane</keyword>
<evidence type="ECO:0000256" key="1">
    <source>
        <dbReference type="ARBA" id="ARBA00004141"/>
    </source>
</evidence>
<keyword evidence="3 6" id="KW-1133">Transmembrane helix</keyword>
<evidence type="ECO:0000256" key="4">
    <source>
        <dbReference type="ARBA" id="ARBA00023136"/>
    </source>
</evidence>
<evidence type="ECO:0000256" key="6">
    <source>
        <dbReference type="SAM" id="Phobius"/>
    </source>
</evidence>
<dbReference type="PROSITE" id="PS50922">
    <property type="entry name" value="TLC"/>
    <property type="match status" value="1"/>
</dbReference>
<comment type="caution">
    <text evidence="8">The sequence shown here is derived from an EMBL/GenBank/DDBJ whole genome shotgun (WGS) entry which is preliminary data.</text>
</comment>
<dbReference type="InterPro" id="IPR006634">
    <property type="entry name" value="TLC-dom"/>
</dbReference>
<evidence type="ECO:0000256" key="3">
    <source>
        <dbReference type="ARBA" id="ARBA00022989"/>
    </source>
</evidence>
<evidence type="ECO:0000259" key="7">
    <source>
        <dbReference type="PROSITE" id="PS50922"/>
    </source>
</evidence>
<protein>
    <recommendedName>
        <fullName evidence="7">TLC domain-containing protein</fullName>
    </recommendedName>
</protein>
<dbReference type="GO" id="GO:0016020">
    <property type="term" value="C:membrane"/>
    <property type="evidence" value="ECO:0007669"/>
    <property type="project" value="UniProtKB-SubCell"/>
</dbReference>
<dbReference type="PANTHER" id="PTHR31766:SF8">
    <property type="entry name" value="TLC DOMAIN-CONTAINING PROTEIN"/>
    <property type="match status" value="1"/>
</dbReference>
<feature type="transmembrane region" description="Helical" evidence="6">
    <location>
        <begin position="166"/>
        <end position="191"/>
    </location>
</feature>
<feature type="transmembrane region" description="Helical" evidence="6">
    <location>
        <begin position="132"/>
        <end position="154"/>
    </location>
</feature>
<evidence type="ECO:0000256" key="2">
    <source>
        <dbReference type="ARBA" id="ARBA00022692"/>
    </source>
</evidence>
<gene>
    <name evidence="8" type="ORF">BUALT_Bualt17G0024600</name>
</gene>
<evidence type="ECO:0000313" key="9">
    <source>
        <dbReference type="Proteomes" id="UP000826271"/>
    </source>
</evidence>
<comment type="subcellular location">
    <subcellularLocation>
        <location evidence="1">Membrane</location>
        <topology evidence="1">Multi-pass membrane protein</topology>
    </subcellularLocation>
</comment>
<evidence type="ECO:0000313" key="8">
    <source>
        <dbReference type="EMBL" id="KAG8365944.1"/>
    </source>
</evidence>
<organism evidence="8 9">
    <name type="scientific">Buddleja alternifolia</name>
    <dbReference type="NCBI Taxonomy" id="168488"/>
    <lineage>
        <taxon>Eukaryota</taxon>
        <taxon>Viridiplantae</taxon>
        <taxon>Streptophyta</taxon>
        <taxon>Embryophyta</taxon>
        <taxon>Tracheophyta</taxon>
        <taxon>Spermatophyta</taxon>
        <taxon>Magnoliopsida</taxon>
        <taxon>eudicotyledons</taxon>
        <taxon>Gunneridae</taxon>
        <taxon>Pentapetalae</taxon>
        <taxon>asterids</taxon>
        <taxon>lamiids</taxon>
        <taxon>Lamiales</taxon>
        <taxon>Scrophulariaceae</taxon>
        <taxon>Buddlejeae</taxon>
        <taxon>Buddleja</taxon>
    </lineage>
</organism>
<dbReference type="SMART" id="SM00724">
    <property type="entry name" value="TLC"/>
    <property type="match status" value="1"/>
</dbReference>
<dbReference type="AlphaFoldDB" id="A0AAV6WE38"/>
<feature type="domain" description="TLC" evidence="7">
    <location>
        <begin position="1"/>
        <end position="198"/>
    </location>
</feature>
<dbReference type="PANTHER" id="PTHR31766">
    <property type="entry name" value="GLABROUS1 ENHANCER-BINDING PROTEIN-LIKE 2"/>
    <property type="match status" value="1"/>
</dbReference>
<keyword evidence="9" id="KW-1185">Reference proteome</keyword>
<accession>A0AAV6WE38</accession>
<dbReference type="Proteomes" id="UP000826271">
    <property type="component" value="Unassembled WGS sequence"/>
</dbReference>
<dbReference type="EMBL" id="WHWC01000017">
    <property type="protein sequence ID" value="KAG8365944.1"/>
    <property type="molecule type" value="Genomic_DNA"/>
</dbReference>